<feature type="compositionally biased region" description="Polar residues" evidence="1">
    <location>
        <begin position="144"/>
        <end position="155"/>
    </location>
</feature>
<dbReference type="GeneID" id="30023058"/>
<dbReference type="STRING" id="1081104.A0A167R2Z2"/>
<organism evidence="2 3">
    <name type="scientific">Cordyceps fumosorosea (strain ARSEF 2679)</name>
    <name type="common">Isaria fumosorosea</name>
    <dbReference type="NCBI Taxonomy" id="1081104"/>
    <lineage>
        <taxon>Eukaryota</taxon>
        <taxon>Fungi</taxon>
        <taxon>Dikarya</taxon>
        <taxon>Ascomycota</taxon>
        <taxon>Pezizomycotina</taxon>
        <taxon>Sordariomycetes</taxon>
        <taxon>Hypocreomycetidae</taxon>
        <taxon>Hypocreales</taxon>
        <taxon>Cordycipitaceae</taxon>
        <taxon>Cordyceps</taxon>
    </lineage>
</organism>
<evidence type="ECO:0000313" key="3">
    <source>
        <dbReference type="Proteomes" id="UP000076744"/>
    </source>
</evidence>
<keyword evidence="3" id="KW-1185">Reference proteome</keyword>
<dbReference type="AlphaFoldDB" id="A0A167R2Z2"/>
<evidence type="ECO:0000313" key="2">
    <source>
        <dbReference type="EMBL" id="OAA58227.1"/>
    </source>
</evidence>
<dbReference type="OrthoDB" id="5397087at2759"/>
<reference evidence="2 3" key="1">
    <citation type="journal article" date="2016" name="Genome Biol. Evol.">
        <title>Divergent and convergent evolution of fungal pathogenicity.</title>
        <authorList>
            <person name="Shang Y."/>
            <person name="Xiao G."/>
            <person name="Zheng P."/>
            <person name="Cen K."/>
            <person name="Zhan S."/>
            <person name="Wang C."/>
        </authorList>
    </citation>
    <scope>NUCLEOTIDE SEQUENCE [LARGE SCALE GENOMIC DNA]</scope>
    <source>
        <strain evidence="2 3">ARSEF 2679</strain>
    </source>
</reference>
<proteinExistence type="predicted"/>
<feature type="region of interest" description="Disordered" evidence="1">
    <location>
        <begin position="87"/>
        <end position="107"/>
    </location>
</feature>
<feature type="region of interest" description="Disordered" evidence="1">
    <location>
        <begin position="214"/>
        <end position="250"/>
    </location>
</feature>
<comment type="caution">
    <text evidence="2">The sequence shown here is derived from an EMBL/GenBank/DDBJ whole genome shotgun (WGS) entry which is preliminary data.</text>
</comment>
<dbReference type="Proteomes" id="UP000076744">
    <property type="component" value="Unassembled WGS sequence"/>
</dbReference>
<evidence type="ECO:0000256" key="1">
    <source>
        <dbReference type="SAM" id="MobiDB-lite"/>
    </source>
</evidence>
<dbReference type="RefSeq" id="XP_018702410.1">
    <property type="nucleotide sequence ID" value="XM_018850370.1"/>
</dbReference>
<accession>A0A167R2Z2</accession>
<feature type="region of interest" description="Disordered" evidence="1">
    <location>
        <begin position="141"/>
        <end position="174"/>
    </location>
</feature>
<protein>
    <submittedName>
        <fullName evidence="2">Uncharacterized protein</fullName>
    </submittedName>
</protein>
<sequence length="280" mass="29859">MVGRKRILLNDENGQVQGSEMQSRKATLHLENQERAYVAASRRADRSLEARYQSAVMASRVHQKRTGKALRVTYQIVHDEDMYEEDDPVLSGSWNQPQEQRHRGSPHAAYRSRAASQTDAFISALIARKAGMPNYFGLGHALPASTTSGNGQRAEQQQPPPPPPPIGHGIPSDGIDCLADCSPVNPSAASLGGGGEFSFDACFAELAAFPGVAPHAPTSSGGSSSPSDDNPAYEPNYILGTGSEEQSFSPGAANLWLEDFVVDGDNDGGLHRTPYGLSLG</sequence>
<dbReference type="EMBL" id="AZHB01000018">
    <property type="protein sequence ID" value="OAA58227.1"/>
    <property type="molecule type" value="Genomic_DNA"/>
</dbReference>
<gene>
    <name evidence="2" type="ORF">ISF_06766</name>
</gene>
<name>A0A167R2Z2_CORFA</name>